<keyword evidence="2" id="KW-0805">Transcription regulation</keyword>
<dbReference type="GO" id="GO:0032993">
    <property type="term" value="C:protein-DNA complex"/>
    <property type="evidence" value="ECO:0007669"/>
    <property type="project" value="TreeGrafter"/>
</dbReference>
<dbReference type="Gene3D" id="3.40.190.10">
    <property type="entry name" value="Periplasmic binding protein-like II"/>
    <property type="match status" value="2"/>
</dbReference>
<name>A0A0J8GXA5_9ALTE</name>
<dbReference type="PRINTS" id="PR00039">
    <property type="entry name" value="HTHLYSR"/>
</dbReference>
<evidence type="ECO:0000256" key="2">
    <source>
        <dbReference type="ARBA" id="ARBA00023015"/>
    </source>
</evidence>
<organism evidence="6 7">
    <name type="scientific">Catenovulum maritimum</name>
    <dbReference type="NCBI Taxonomy" id="1513271"/>
    <lineage>
        <taxon>Bacteria</taxon>
        <taxon>Pseudomonadati</taxon>
        <taxon>Pseudomonadota</taxon>
        <taxon>Gammaproteobacteria</taxon>
        <taxon>Alteromonadales</taxon>
        <taxon>Alteromonadaceae</taxon>
        <taxon>Catenovulum</taxon>
    </lineage>
</organism>
<dbReference type="Proteomes" id="UP000037600">
    <property type="component" value="Unassembled WGS sequence"/>
</dbReference>
<dbReference type="SUPFAM" id="SSF53850">
    <property type="entry name" value="Periplasmic binding protein-like II"/>
    <property type="match status" value="1"/>
</dbReference>
<evidence type="ECO:0000313" key="6">
    <source>
        <dbReference type="EMBL" id="KMT65358.1"/>
    </source>
</evidence>
<reference evidence="6 7" key="1">
    <citation type="submission" date="2015-04" db="EMBL/GenBank/DDBJ databases">
        <title>Draft Genome Sequence of the Novel Agar-Digesting Marine Bacterium Q1.</title>
        <authorList>
            <person name="Li Y."/>
            <person name="Li D."/>
            <person name="Chen G."/>
            <person name="Du Z."/>
        </authorList>
    </citation>
    <scope>NUCLEOTIDE SEQUENCE [LARGE SCALE GENOMIC DNA]</scope>
    <source>
        <strain evidence="6 7">Q1</strain>
    </source>
</reference>
<keyword evidence="3" id="KW-0238">DNA-binding</keyword>
<dbReference type="PROSITE" id="PS50931">
    <property type="entry name" value="HTH_LYSR"/>
    <property type="match status" value="1"/>
</dbReference>
<dbReference type="PANTHER" id="PTHR30346:SF10">
    <property type="entry name" value="TRANSCRIPTIONAL REGULATOR OF OXIDATIVE STRESS OXYR"/>
    <property type="match status" value="1"/>
</dbReference>
<evidence type="ECO:0000256" key="3">
    <source>
        <dbReference type="ARBA" id="ARBA00023125"/>
    </source>
</evidence>
<evidence type="ECO:0000313" key="7">
    <source>
        <dbReference type="Proteomes" id="UP000037600"/>
    </source>
</evidence>
<dbReference type="InterPro" id="IPR036390">
    <property type="entry name" value="WH_DNA-bd_sf"/>
</dbReference>
<comment type="caution">
    <text evidence="6">The sequence shown here is derived from an EMBL/GenBank/DDBJ whole genome shotgun (WGS) entry which is preliminary data.</text>
</comment>
<comment type="similarity">
    <text evidence="1">Belongs to the LysR transcriptional regulatory family.</text>
</comment>
<proteinExistence type="inferred from homology"/>
<dbReference type="STRING" id="1513271.XM47_10055"/>
<dbReference type="PATRIC" id="fig|1513271.3.peg.2044"/>
<dbReference type="GO" id="GO:0003700">
    <property type="term" value="F:DNA-binding transcription factor activity"/>
    <property type="evidence" value="ECO:0007669"/>
    <property type="project" value="InterPro"/>
</dbReference>
<dbReference type="GO" id="GO:0003677">
    <property type="term" value="F:DNA binding"/>
    <property type="evidence" value="ECO:0007669"/>
    <property type="project" value="UniProtKB-KW"/>
</dbReference>
<dbReference type="InterPro" id="IPR036388">
    <property type="entry name" value="WH-like_DNA-bd_sf"/>
</dbReference>
<dbReference type="RefSeq" id="WP_048692175.1">
    <property type="nucleotide sequence ID" value="NZ_KQ130489.1"/>
</dbReference>
<dbReference type="OrthoDB" id="9775392at2"/>
<protein>
    <submittedName>
        <fullName evidence="6">LysR family transcriptional regulator</fullName>
    </submittedName>
</protein>
<keyword evidence="7" id="KW-1185">Reference proteome</keyword>
<dbReference type="InterPro" id="IPR000847">
    <property type="entry name" value="LysR_HTH_N"/>
</dbReference>
<feature type="domain" description="HTH lysR-type" evidence="5">
    <location>
        <begin position="5"/>
        <end position="62"/>
    </location>
</feature>
<evidence type="ECO:0000256" key="1">
    <source>
        <dbReference type="ARBA" id="ARBA00009437"/>
    </source>
</evidence>
<dbReference type="CDD" id="cd08411">
    <property type="entry name" value="PBP2_OxyR"/>
    <property type="match status" value="1"/>
</dbReference>
<dbReference type="EMBL" id="LAZL01000012">
    <property type="protein sequence ID" value="KMT65358.1"/>
    <property type="molecule type" value="Genomic_DNA"/>
</dbReference>
<evidence type="ECO:0000259" key="5">
    <source>
        <dbReference type="PROSITE" id="PS50931"/>
    </source>
</evidence>
<evidence type="ECO:0000256" key="4">
    <source>
        <dbReference type="ARBA" id="ARBA00023163"/>
    </source>
</evidence>
<sequence>MNKLPSLRNLQYLIKLHEINNFNRAAEACFVSQSTLSNGIQNLEEQFNGQLIERDHKAFVFTDLGLAVVDQAKKILQQTHELTDMTVNFNQPMVGKIKIGCIPTIAPYILKQFYSTALAKYPELNILFIEETTEKLLKKLEAAELDCVILALPTEIKACHSKILGRDKFWLAVHAEFEVQEAFSYQQLPDESVFLLPQEHCLTDHAISACKLVDKTKISPLSAASLNTLIEMVDCFKGATFLPQLAVKSGLINNRDIKLIEPISGKDTSRDIALVWRQTTQKSATFQQLADLISMVLTDLNCDKVGV</sequence>
<dbReference type="Pfam" id="PF03466">
    <property type="entry name" value="LysR_substrate"/>
    <property type="match status" value="1"/>
</dbReference>
<accession>A0A0J8GXA5</accession>
<dbReference type="InterPro" id="IPR005119">
    <property type="entry name" value="LysR_subst-bd"/>
</dbReference>
<keyword evidence="4" id="KW-0804">Transcription</keyword>
<dbReference type="AlphaFoldDB" id="A0A0J8GXA5"/>
<dbReference type="Gene3D" id="1.10.10.10">
    <property type="entry name" value="Winged helix-like DNA-binding domain superfamily/Winged helix DNA-binding domain"/>
    <property type="match status" value="1"/>
</dbReference>
<dbReference type="Pfam" id="PF00126">
    <property type="entry name" value="HTH_1"/>
    <property type="match status" value="1"/>
</dbReference>
<dbReference type="SUPFAM" id="SSF46785">
    <property type="entry name" value="Winged helix' DNA-binding domain"/>
    <property type="match status" value="1"/>
</dbReference>
<gene>
    <name evidence="6" type="ORF">XM47_10055</name>
</gene>
<dbReference type="PANTHER" id="PTHR30346">
    <property type="entry name" value="TRANSCRIPTIONAL DUAL REGULATOR HCAR-RELATED"/>
    <property type="match status" value="1"/>
</dbReference>
<dbReference type="FunFam" id="1.10.10.10:FF:000001">
    <property type="entry name" value="LysR family transcriptional regulator"/>
    <property type="match status" value="1"/>
</dbReference>